<sequence length="187" mass="20293">MRFLWRKSSPVLPQVVRDAVTGRGERVLAWAAEKYAGAFIVATTGRLVVVDVQGEVMDVGRWGEVDSAVWEPGTATLSVAWVDGRRGSQWTAVGSATRLAESVHERVSRSVVVAVDLERDGVRIGRAAIRRDPQTQELSAQLVWARGQRPRDEERAAYGEAVLVNLCEQVGLPESVGRAASRAGMGS</sequence>
<proteinExistence type="predicted"/>
<dbReference type="RefSeq" id="WP_208304968.1">
    <property type="nucleotide sequence ID" value="NZ_JAAFNQ010000001.1"/>
</dbReference>
<organism evidence="1 2">
    <name type="scientific">Dermatophilus congolensis</name>
    <dbReference type="NCBI Taxonomy" id="1863"/>
    <lineage>
        <taxon>Bacteria</taxon>
        <taxon>Bacillati</taxon>
        <taxon>Actinomycetota</taxon>
        <taxon>Actinomycetes</taxon>
        <taxon>Micrococcales</taxon>
        <taxon>Dermatophilaceae</taxon>
        <taxon>Dermatophilus</taxon>
    </lineage>
</organism>
<gene>
    <name evidence="1" type="ORF">SAMEA4475696_01543</name>
</gene>
<dbReference type="STRING" id="1121387.GCA_000429885_02209"/>
<accession>A0A239VL44</accession>
<evidence type="ECO:0000313" key="2">
    <source>
        <dbReference type="Proteomes" id="UP000242637"/>
    </source>
</evidence>
<keyword evidence="2" id="KW-1185">Reference proteome</keyword>
<name>A0A239VL44_9MICO</name>
<reference evidence="1 2" key="1">
    <citation type="submission" date="2017-06" db="EMBL/GenBank/DDBJ databases">
        <authorList>
            <consortium name="Pathogen Informatics"/>
        </authorList>
    </citation>
    <scope>NUCLEOTIDE SEQUENCE [LARGE SCALE GENOMIC DNA]</scope>
    <source>
        <strain evidence="1 2">NCTC13039</strain>
    </source>
</reference>
<dbReference type="AlphaFoldDB" id="A0A239VL44"/>
<dbReference type="EMBL" id="LT906453">
    <property type="protein sequence ID" value="SNV22490.1"/>
    <property type="molecule type" value="Genomic_DNA"/>
</dbReference>
<evidence type="ECO:0000313" key="1">
    <source>
        <dbReference type="EMBL" id="SNV22490.1"/>
    </source>
</evidence>
<dbReference type="KEGG" id="dco:SAMEA4475696_1543"/>
<dbReference type="Proteomes" id="UP000242637">
    <property type="component" value="Chromosome 1"/>
</dbReference>
<protein>
    <submittedName>
        <fullName evidence="1">Uncharacterized protein</fullName>
    </submittedName>
</protein>